<dbReference type="InterPro" id="IPR051918">
    <property type="entry name" value="STPP_CPPED1"/>
</dbReference>
<dbReference type="Proteomes" id="UP000284057">
    <property type="component" value="Unassembled WGS sequence"/>
</dbReference>
<evidence type="ECO:0000256" key="1">
    <source>
        <dbReference type="SAM" id="SignalP"/>
    </source>
</evidence>
<dbReference type="SUPFAM" id="SSF56300">
    <property type="entry name" value="Metallo-dependent phosphatases"/>
    <property type="match status" value="1"/>
</dbReference>
<organism evidence="3 4">
    <name type="scientific">Jiangella rhizosphaerae</name>
    <dbReference type="NCBI Taxonomy" id="2293569"/>
    <lineage>
        <taxon>Bacteria</taxon>
        <taxon>Bacillati</taxon>
        <taxon>Actinomycetota</taxon>
        <taxon>Actinomycetes</taxon>
        <taxon>Jiangellales</taxon>
        <taxon>Jiangellaceae</taxon>
        <taxon>Jiangella</taxon>
    </lineage>
</organism>
<sequence>MRTRPALSTISAFALTSALALLGTASAGASDNEALDGKAGSQDPAFTFAVVPDTQQEVLDVEDTRFLNRMQCLADNRARFDLRFVLHIGDLTNWGWLVPSQYAIASDGMRPLEQAGIPYTIAIGNHDTRAVGWNGVDGYGGSAYAQNPECAIRFSPEECDTRKLVMHTEEFNAVFPPERFAQVGGTFEPGKSDNLYTTYRAGGRDWLVLLLELWPRAEAVEWAKEVVAAHPDHNVIVNTHSYLAGDTSINQTNGGYGHTSGQYLFDELISQYDNIKLVFSGHTGIAGHRTDVGVHGNVVHSFLQTFHSNTTNPVRLVTVDTRKGTLETSIHGPYTGETLAQYDVDLSGIDWE</sequence>
<evidence type="ECO:0000259" key="2">
    <source>
        <dbReference type="Pfam" id="PF00149"/>
    </source>
</evidence>
<dbReference type="InterPro" id="IPR004843">
    <property type="entry name" value="Calcineurin-like_PHP"/>
</dbReference>
<evidence type="ECO:0000313" key="3">
    <source>
        <dbReference type="EMBL" id="RIQ11004.1"/>
    </source>
</evidence>
<dbReference type="PANTHER" id="PTHR43143:SF5">
    <property type="entry name" value="SECRETED PROTEIN"/>
    <property type="match status" value="1"/>
</dbReference>
<dbReference type="OrthoDB" id="9772095at2"/>
<accession>A0A418KGG2</accession>
<dbReference type="GO" id="GO:0016787">
    <property type="term" value="F:hydrolase activity"/>
    <property type="evidence" value="ECO:0007669"/>
    <property type="project" value="InterPro"/>
</dbReference>
<dbReference type="InterPro" id="IPR029052">
    <property type="entry name" value="Metallo-depent_PP-like"/>
</dbReference>
<feature type="signal peptide" evidence="1">
    <location>
        <begin position="1"/>
        <end position="29"/>
    </location>
</feature>
<feature type="chain" id="PRO_5019540776" description="Calcineurin-like phosphoesterase domain-containing protein" evidence="1">
    <location>
        <begin position="30"/>
        <end position="352"/>
    </location>
</feature>
<comment type="caution">
    <text evidence="3">The sequence shown here is derived from an EMBL/GenBank/DDBJ whole genome shotgun (WGS) entry which is preliminary data.</text>
</comment>
<dbReference type="PANTHER" id="PTHR43143">
    <property type="entry name" value="METALLOPHOSPHOESTERASE, CALCINEURIN SUPERFAMILY"/>
    <property type="match status" value="1"/>
</dbReference>
<dbReference type="RefSeq" id="WP_119663361.1">
    <property type="nucleotide sequence ID" value="NZ_QUAL01000437.1"/>
</dbReference>
<feature type="domain" description="Calcineurin-like phosphoesterase" evidence="2">
    <location>
        <begin position="47"/>
        <end position="283"/>
    </location>
</feature>
<keyword evidence="1" id="KW-0732">Signal</keyword>
<proteinExistence type="predicted"/>
<name>A0A418KGG2_9ACTN</name>
<dbReference type="Pfam" id="PF00149">
    <property type="entry name" value="Metallophos"/>
    <property type="match status" value="1"/>
</dbReference>
<keyword evidence="4" id="KW-1185">Reference proteome</keyword>
<evidence type="ECO:0000313" key="4">
    <source>
        <dbReference type="Proteomes" id="UP000284057"/>
    </source>
</evidence>
<reference evidence="3 4" key="1">
    <citation type="submission" date="2018-09" db="EMBL/GenBank/DDBJ databases">
        <title>Isolation, diversity and antifungal activity of actinobacteria from wheat.</title>
        <authorList>
            <person name="Han C."/>
        </authorList>
    </citation>
    <scope>NUCLEOTIDE SEQUENCE [LARGE SCALE GENOMIC DNA]</scope>
    <source>
        <strain evidence="3 4">NEAU-YY265</strain>
    </source>
</reference>
<gene>
    <name evidence="3" type="ORF">DY240_30255</name>
</gene>
<protein>
    <recommendedName>
        <fullName evidence="2">Calcineurin-like phosphoesterase domain-containing protein</fullName>
    </recommendedName>
</protein>
<dbReference type="Gene3D" id="3.60.21.10">
    <property type="match status" value="1"/>
</dbReference>
<dbReference type="EMBL" id="QUAL01000437">
    <property type="protein sequence ID" value="RIQ11004.1"/>
    <property type="molecule type" value="Genomic_DNA"/>
</dbReference>
<dbReference type="AlphaFoldDB" id="A0A418KGG2"/>